<sequence length="182" mass="20110">MYNNNNFFKSSTEEDLSEVPIQPKVLTLSGLPLHEKISINSIAPLDCHQYEEKDYFSLSIDGNPVEIQSLSRKIPHTASTLTLEWCAKSSNESNKLFVSPFVVAIVTIIGIRNSSKIANIIPDPTVYAYSNFDFTINAITISDIDGESLILRAKLEQGEAFPTHRSLIPPEAISITSPSVQV</sequence>
<name>A0A0V7ZHL0_9CYAN</name>
<dbReference type="Proteomes" id="UP000053372">
    <property type="component" value="Unassembled WGS sequence"/>
</dbReference>
<evidence type="ECO:0000313" key="2">
    <source>
        <dbReference type="EMBL" id="KST64675.1"/>
    </source>
</evidence>
<keyword evidence="3" id="KW-1185">Reference proteome</keyword>
<comment type="caution">
    <text evidence="1">The sequence shown here is derived from an EMBL/GenBank/DDBJ whole genome shotgun (WGS) entry which is preliminary data.</text>
</comment>
<proteinExistence type="predicted"/>
<evidence type="ECO:0000313" key="1">
    <source>
        <dbReference type="EMBL" id="KST63965.1"/>
    </source>
</evidence>
<dbReference type="AlphaFoldDB" id="A0A0V7ZHL0"/>
<protein>
    <submittedName>
        <fullName evidence="1">Uncharacterized protein</fullName>
    </submittedName>
</protein>
<dbReference type="EMBL" id="LMTZ01000129">
    <property type="protein sequence ID" value="KST63965.1"/>
    <property type="molecule type" value="Genomic_DNA"/>
</dbReference>
<evidence type="ECO:0000313" key="3">
    <source>
        <dbReference type="Proteomes" id="UP000053372"/>
    </source>
</evidence>
<reference evidence="1 3" key="1">
    <citation type="journal article" date="2015" name="Genome Announc.">
        <title>Draft Genome of the Euendolithic (true boring) Cyanobacterium Mastigocoleus testarum strain BC008.</title>
        <authorList>
            <person name="Guida B.S."/>
            <person name="Garcia-Pichel F."/>
        </authorList>
    </citation>
    <scope>NUCLEOTIDE SEQUENCE [LARGE SCALE GENOMIC DNA]</scope>
    <source>
        <strain evidence="1 3">BC008</strain>
    </source>
</reference>
<dbReference type="RefSeq" id="WP_027842350.1">
    <property type="nucleotide sequence ID" value="NZ_LMTZ01000118.1"/>
</dbReference>
<accession>A0A0V7ZHL0</accession>
<organism evidence="1 3">
    <name type="scientific">Mastigocoleus testarum BC008</name>
    <dbReference type="NCBI Taxonomy" id="371196"/>
    <lineage>
        <taxon>Bacteria</taxon>
        <taxon>Bacillati</taxon>
        <taxon>Cyanobacteriota</taxon>
        <taxon>Cyanophyceae</taxon>
        <taxon>Nostocales</taxon>
        <taxon>Hapalosiphonaceae</taxon>
        <taxon>Mastigocoleus</taxon>
    </lineage>
</organism>
<gene>
    <name evidence="1" type="ORF">BC008_39890</name>
    <name evidence="2" type="ORF">BC008_40865</name>
</gene>
<dbReference type="EMBL" id="LMTZ01000118">
    <property type="protein sequence ID" value="KST64675.1"/>
    <property type="molecule type" value="Genomic_DNA"/>
</dbReference>